<dbReference type="GeneID" id="100213654"/>
<dbReference type="RefSeq" id="XP_065649088.1">
    <property type="nucleotide sequence ID" value="XM_065793016.1"/>
</dbReference>
<dbReference type="Proteomes" id="UP001652625">
    <property type="component" value="Chromosome 03"/>
</dbReference>
<name>A0ABM4BJ72_HYDVU</name>
<keyword evidence="1" id="KW-1185">Reference proteome</keyword>
<proteinExistence type="predicted"/>
<protein>
    <submittedName>
        <fullName evidence="2">Uncharacterized protein LOC100213654 isoform X1</fullName>
    </submittedName>
</protein>
<gene>
    <name evidence="2" type="primary">LOC100213654</name>
</gene>
<dbReference type="InterPro" id="IPR011990">
    <property type="entry name" value="TPR-like_helical_dom_sf"/>
</dbReference>
<dbReference type="Pfam" id="PF06041">
    <property type="entry name" value="DUF924"/>
    <property type="match status" value="1"/>
</dbReference>
<evidence type="ECO:0000313" key="1">
    <source>
        <dbReference type="Proteomes" id="UP001652625"/>
    </source>
</evidence>
<dbReference type="Gene3D" id="1.20.58.320">
    <property type="entry name" value="TPR-like"/>
    <property type="match status" value="1"/>
</dbReference>
<organism evidence="1 2">
    <name type="scientific">Hydra vulgaris</name>
    <name type="common">Hydra</name>
    <name type="synonym">Hydra attenuata</name>
    <dbReference type="NCBI Taxonomy" id="6087"/>
    <lineage>
        <taxon>Eukaryota</taxon>
        <taxon>Metazoa</taxon>
        <taxon>Cnidaria</taxon>
        <taxon>Hydrozoa</taxon>
        <taxon>Hydroidolina</taxon>
        <taxon>Anthoathecata</taxon>
        <taxon>Aplanulata</taxon>
        <taxon>Hydridae</taxon>
        <taxon>Hydra</taxon>
    </lineage>
</organism>
<evidence type="ECO:0000313" key="2">
    <source>
        <dbReference type="RefSeq" id="XP_065649088.1"/>
    </source>
</evidence>
<dbReference type="Gene3D" id="1.25.40.10">
    <property type="entry name" value="Tetratricopeptide repeat domain"/>
    <property type="match status" value="1"/>
</dbReference>
<accession>A0ABM4BJ72</accession>
<sequence length="200" mass="23355">MASTADDVYNYWFSESISEKERFGLWFGGSASVDQYIKECFGTLIEKARNGELSKWEDLSLGSKHAVTFIILIDQFCRNIYRGTSDMFSHDHMSLAVALKLIDTGIHKELTFEERMFVYLPLEHNECQEMQKRCVQLHSELYNEAIGTPFENLAKSCLNYAQLHQEVIAKFNRFPKRNQILDRNNTPEEDEALRNWTYGF</sequence>
<dbReference type="SUPFAM" id="SSF48452">
    <property type="entry name" value="TPR-like"/>
    <property type="match status" value="1"/>
</dbReference>
<dbReference type="InterPro" id="IPR010323">
    <property type="entry name" value="DUF924"/>
</dbReference>
<reference evidence="2" key="1">
    <citation type="submission" date="2025-08" db="UniProtKB">
        <authorList>
            <consortium name="RefSeq"/>
        </authorList>
    </citation>
    <scope>IDENTIFICATION</scope>
</reference>